<protein>
    <submittedName>
        <fullName evidence="1">Uncharacterized protein</fullName>
    </submittedName>
</protein>
<proteinExistence type="predicted"/>
<name>A0A9D4C7N9_DREPO</name>
<accession>A0A9D4C7N9</accession>
<keyword evidence="2" id="KW-1185">Reference proteome</keyword>
<reference evidence="1" key="2">
    <citation type="submission" date="2020-11" db="EMBL/GenBank/DDBJ databases">
        <authorList>
            <person name="McCartney M.A."/>
            <person name="Auch B."/>
            <person name="Kono T."/>
            <person name="Mallez S."/>
            <person name="Becker A."/>
            <person name="Gohl D.M."/>
            <person name="Silverstein K.A.T."/>
            <person name="Koren S."/>
            <person name="Bechman K.B."/>
            <person name="Herman A."/>
            <person name="Abrahante J.E."/>
            <person name="Garbe J."/>
        </authorList>
    </citation>
    <scope>NUCLEOTIDE SEQUENCE</scope>
    <source>
        <strain evidence="1">Duluth1</strain>
        <tissue evidence="1">Whole animal</tissue>
    </source>
</reference>
<dbReference type="EMBL" id="JAIWYP010000013">
    <property type="protein sequence ID" value="KAH3718750.1"/>
    <property type="molecule type" value="Genomic_DNA"/>
</dbReference>
<evidence type="ECO:0000313" key="2">
    <source>
        <dbReference type="Proteomes" id="UP000828390"/>
    </source>
</evidence>
<dbReference type="Proteomes" id="UP000828390">
    <property type="component" value="Unassembled WGS sequence"/>
</dbReference>
<evidence type="ECO:0000313" key="1">
    <source>
        <dbReference type="EMBL" id="KAH3718750.1"/>
    </source>
</evidence>
<gene>
    <name evidence="1" type="ORF">DPMN_061556</name>
</gene>
<reference evidence="1" key="1">
    <citation type="journal article" date="2019" name="bioRxiv">
        <title>The Genome of the Zebra Mussel, Dreissena polymorpha: A Resource for Invasive Species Research.</title>
        <authorList>
            <person name="McCartney M.A."/>
            <person name="Auch B."/>
            <person name="Kono T."/>
            <person name="Mallez S."/>
            <person name="Zhang Y."/>
            <person name="Obille A."/>
            <person name="Becker A."/>
            <person name="Abrahante J.E."/>
            <person name="Garbe J."/>
            <person name="Badalamenti J.P."/>
            <person name="Herman A."/>
            <person name="Mangelson H."/>
            <person name="Liachko I."/>
            <person name="Sullivan S."/>
            <person name="Sone E.D."/>
            <person name="Koren S."/>
            <person name="Silverstein K.A.T."/>
            <person name="Beckman K.B."/>
            <person name="Gohl D.M."/>
        </authorList>
    </citation>
    <scope>NUCLEOTIDE SEQUENCE</scope>
    <source>
        <strain evidence="1">Duluth1</strain>
        <tissue evidence="1">Whole animal</tissue>
    </source>
</reference>
<organism evidence="1 2">
    <name type="scientific">Dreissena polymorpha</name>
    <name type="common">Zebra mussel</name>
    <name type="synonym">Mytilus polymorpha</name>
    <dbReference type="NCBI Taxonomy" id="45954"/>
    <lineage>
        <taxon>Eukaryota</taxon>
        <taxon>Metazoa</taxon>
        <taxon>Spiralia</taxon>
        <taxon>Lophotrochozoa</taxon>
        <taxon>Mollusca</taxon>
        <taxon>Bivalvia</taxon>
        <taxon>Autobranchia</taxon>
        <taxon>Heteroconchia</taxon>
        <taxon>Euheterodonta</taxon>
        <taxon>Imparidentia</taxon>
        <taxon>Neoheterodontei</taxon>
        <taxon>Myida</taxon>
        <taxon>Dreissenoidea</taxon>
        <taxon>Dreissenidae</taxon>
        <taxon>Dreissena</taxon>
    </lineage>
</organism>
<sequence length="84" mass="9497">MARYTDMETHMSVQMKNLTQSVISEQNKFSARMDQANAKVVKLDGGVKKLDGFSKMSEELKTKTGKCCIGKWGYYCTVNEPSYT</sequence>
<comment type="caution">
    <text evidence="1">The sequence shown here is derived from an EMBL/GenBank/DDBJ whole genome shotgun (WGS) entry which is preliminary data.</text>
</comment>
<dbReference type="AlphaFoldDB" id="A0A9D4C7N9"/>